<keyword evidence="4" id="KW-1185">Reference proteome</keyword>
<protein>
    <submittedName>
        <fullName evidence="2">Uncharacterized protein</fullName>
    </submittedName>
</protein>
<keyword evidence="1" id="KW-0812">Transmembrane</keyword>
<evidence type="ECO:0000313" key="4">
    <source>
        <dbReference type="Proteomes" id="UP000183918"/>
    </source>
</evidence>
<dbReference type="Proteomes" id="UP000183918">
    <property type="component" value="Unassembled WGS sequence"/>
</dbReference>
<proteinExistence type="predicted"/>
<dbReference type="RefSeq" id="WP_074719263.1">
    <property type="nucleotide sequence ID" value="NZ_FNPG01000051.1"/>
</dbReference>
<keyword evidence="1" id="KW-0472">Membrane</keyword>
<evidence type="ECO:0000313" key="3">
    <source>
        <dbReference type="EMBL" id="SDY84380.1"/>
    </source>
</evidence>
<reference evidence="2 4" key="1">
    <citation type="submission" date="2016-10" db="EMBL/GenBank/DDBJ databases">
        <authorList>
            <person name="de Groot N.N."/>
        </authorList>
    </citation>
    <scope>NUCLEOTIDE SEQUENCE [LARGE SCALE GENOMIC DNA]</scope>
    <source>
        <strain evidence="2 4">DSM 14045</strain>
    </source>
</reference>
<dbReference type="EMBL" id="FNPG01000051">
    <property type="protein sequence ID" value="SDY84195.1"/>
    <property type="molecule type" value="Genomic_DNA"/>
</dbReference>
<evidence type="ECO:0000313" key="2">
    <source>
        <dbReference type="EMBL" id="SDY84195.1"/>
    </source>
</evidence>
<feature type="transmembrane region" description="Helical" evidence="1">
    <location>
        <begin position="41"/>
        <end position="60"/>
    </location>
</feature>
<dbReference type="AlphaFoldDB" id="A0A1H3N6V2"/>
<evidence type="ECO:0000256" key="1">
    <source>
        <dbReference type="SAM" id="Phobius"/>
    </source>
</evidence>
<keyword evidence="1" id="KW-1133">Transmembrane helix</keyword>
<gene>
    <name evidence="2" type="ORF">SAMN02910414_02486</name>
    <name evidence="3" type="ORF">SAMN02910414_02489</name>
</gene>
<dbReference type="OrthoDB" id="9892202at2"/>
<accession>A0A1H3N6V2</accession>
<organism evidence="2 4">
    <name type="scientific">Lachnobacterium bovis DSM 14045</name>
    <dbReference type="NCBI Taxonomy" id="1122142"/>
    <lineage>
        <taxon>Bacteria</taxon>
        <taxon>Bacillati</taxon>
        <taxon>Bacillota</taxon>
        <taxon>Clostridia</taxon>
        <taxon>Lachnospirales</taxon>
        <taxon>Lachnospiraceae</taxon>
        <taxon>Lachnobacterium</taxon>
    </lineage>
</organism>
<feature type="transmembrane region" description="Helical" evidence="1">
    <location>
        <begin position="6"/>
        <end position="29"/>
    </location>
</feature>
<dbReference type="EMBL" id="FNPG01000052">
    <property type="protein sequence ID" value="SDY84380.1"/>
    <property type="molecule type" value="Genomic_DNA"/>
</dbReference>
<dbReference type="STRING" id="1122142.SAMN02910414_02486"/>
<sequence>MITLVETIVCIVAIIVAIFIFSCLLRVAMALYYSDSKIKRIISRLIFVLIAFCLVYIHFFSEEIKS</sequence>
<name>A0A1H3N6V2_9FIRM</name>